<sequence length="165" mass="19480">MTEYKMLNHKSIYSMYIGYIISFIFLIIVFYVIYYLMNTHNYEYLEYVKYSMGILIIISLIYIIIAPHIYYHHYRYLVTNEKIDIKRGIIILRRILVPVERIHQVEITKGPINNIFGLADIEVTTAGGKVRLEFLDSQDAEQIAELLNEFVRSMIANRGSSIEQQ</sequence>
<dbReference type="InterPro" id="IPR005182">
    <property type="entry name" value="YdbS-like_PH"/>
</dbReference>
<dbReference type="PANTHER" id="PTHR34473:SF2">
    <property type="entry name" value="UPF0699 TRANSMEMBRANE PROTEIN YDBT"/>
    <property type="match status" value="1"/>
</dbReference>
<name>A0A8J8TDD9_9ARCH</name>
<gene>
    <name evidence="3" type="ORF">A3207_02885</name>
</gene>
<dbReference type="EMBL" id="LVVT01000014">
    <property type="protein sequence ID" value="TQS82904.1"/>
    <property type="molecule type" value="Genomic_DNA"/>
</dbReference>
<protein>
    <recommendedName>
        <fullName evidence="2">YdbS-like PH domain-containing protein</fullName>
    </recommendedName>
</protein>
<keyword evidence="1" id="KW-0812">Transmembrane</keyword>
<dbReference type="Pfam" id="PF03703">
    <property type="entry name" value="bPH_2"/>
    <property type="match status" value="1"/>
</dbReference>
<feature type="transmembrane region" description="Helical" evidence="1">
    <location>
        <begin position="12"/>
        <end position="35"/>
    </location>
</feature>
<keyword evidence="1" id="KW-1133">Transmembrane helix</keyword>
<dbReference type="Proteomes" id="UP000752814">
    <property type="component" value="Unassembled WGS sequence"/>
</dbReference>
<evidence type="ECO:0000313" key="3">
    <source>
        <dbReference type="EMBL" id="TQS82904.1"/>
    </source>
</evidence>
<keyword evidence="1" id="KW-0472">Membrane</keyword>
<dbReference type="AlphaFoldDB" id="A0A8J8TDD9"/>
<feature type="domain" description="YdbS-like PH" evidence="2">
    <location>
        <begin position="71"/>
        <end position="146"/>
    </location>
</feature>
<reference evidence="3" key="1">
    <citation type="submission" date="2016-03" db="EMBL/GenBank/DDBJ databases">
        <authorList>
            <person name="Borrel G."/>
            <person name="Mccann A."/>
            <person name="O'Toole P.W."/>
        </authorList>
    </citation>
    <scope>NUCLEOTIDE SEQUENCE</scope>
    <source>
        <strain evidence="3">183</strain>
    </source>
</reference>
<comment type="caution">
    <text evidence="3">The sequence shown here is derived from an EMBL/GenBank/DDBJ whole genome shotgun (WGS) entry which is preliminary data.</text>
</comment>
<proteinExistence type="predicted"/>
<feature type="transmembrane region" description="Helical" evidence="1">
    <location>
        <begin position="47"/>
        <end position="65"/>
    </location>
</feature>
<dbReference type="PANTHER" id="PTHR34473">
    <property type="entry name" value="UPF0699 TRANSMEMBRANE PROTEIN YDBS"/>
    <property type="match status" value="1"/>
</dbReference>
<organism evidence="3 4">
    <name type="scientific">Candidatus Methanomassiliicoccus intestinalis</name>
    <dbReference type="NCBI Taxonomy" id="1406512"/>
    <lineage>
        <taxon>Archaea</taxon>
        <taxon>Methanobacteriati</taxon>
        <taxon>Thermoplasmatota</taxon>
        <taxon>Thermoplasmata</taxon>
        <taxon>Methanomassiliicoccales</taxon>
        <taxon>Methanomassiliicoccaceae</taxon>
        <taxon>Methanomassiliicoccus</taxon>
    </lineage>
</organism>
<evidence type="ECO:0000313" key="4">
    <source>
        <dbReference type="Proteomes" id="UP000752814"/>
    </source>
</evidence>
<accession>A0A8J8TDD9</accession>
<evidence type="ECO:0000259" key="2">
    <source>
        <dbReference type="Pfam" id="PF03703"/>
    </source>
</evidence>
<evidence type="ECO:0000256" key="1">
    <source>
        <dbReference type="SAM" id="Phobius"/>
    </source>
</evidence>